<evidence type="ECO:0000313" key="2">
    <source>
        <dbReference type="Proteomes" id="UP000568380"/>
    </source>
</evidence>
<sequence>MNAELEYALMKNHAEELRRVAAEHRRAVEASKGRKGRRSVFARLLSH</sequence>
<accession>A0A7W8A5H7</accession>
<evidence type="ECO:0000313" key="1">
    <source>
        <dbReference type="EMBL" id="MBB5079904.1"/>
    </source>
</evidence>
<name>A0A7W8A5H7_9ACTN</name>
<dbReference type="Proteomes" id="UP000568380">
    <property type="component" value="Unassembled WGS sequence"/>
</dbReference>
<dbReference type="RefSeq" id="WP_184965885.1">
    <property type="nucleotide sequence ID" value="NZ_JACHIN010000007.1"/>
</dbReference>
<comment type="caution">
    <text evidence="1">The sequence shown here is derived from an EMBL/GenBank/DDBJ whole genome shotgun (WGS) entry which is preliminary data.</text>
</comment>
<proteinExistence type="predicted"/>
<protein>
    <submittedName>
        <fullName evidence="1">Uncharacterized protein</fullName>
    </submittedName>
</protein>
<keyword evidence="2" id="KW-1185">Reference proteome</keyword>
<dbReference type="EMBL" id="JACHIN010000007">
    <property type="protein sequence ID" value="MBB5079904.1"/>
    <property type="molecule type" value="Genomic_DNA"/>
</dbReference>
<gene>
    <name evidence="1" type="ORF">HNR40_005390</name>
</gene>
<dbReference type="AlphaFoldDB" id="A0A7W8A5H7"/>
<reference evidence="1 2" key="1">
    <citation type="submission" date="2020-08" db="EMBL/GenBank/DDBJ databases">
        <title>Genomic Encyclopedia of Type Strains, Phase IV (KMG-IV): sequencing the most valuable type-strain genomes for metagenomic binning, comparative biology and taxonomic classification.</title>
        <authorList>
            <person name="Goeker M."/>
        </authorList>
    </citation>
    <scope>NUCLEOTIDE SEQUENCE [LARGE SCALE GENOMIC DNA]</scope>
    <source>
        <strain evidence="1 2">DSM 45385</strain>
    </source>
</reference>
<organism evidence="1 2">
    <name type="scientific">Nonomuraea endophytica</name>
    <dbReference type="NCBI Taxonomy" id="714136"/>
    <lineage>
        <taxon>Bacteria</taxon>
        <taxon>Bacillati</taxon>
        <taxon>Actinomycetota</taxon>
        <taxon>Actinomycetes</taxon>
        <taxon>Streptosporangiales</taxon>
        <taxon>Streptosporangiaceae</taxon>
        <taxon>Nonomuraea</taxon>
    </lineage>
</organism>